<sequence>MSRKYCCEIRRYNSSHTCTRATISQDHSKLDSNTIAEAIKPLALVVLVFMSVVVAIAMAMVVKLDHPPDSLAVLYLTDASGHRMYFGTNASRFLADAVRAPCAG</sequence>
<comment type="caution">
    <text evidence="2">The sequence shown here is derived from an EMBL/GenBank/DDBJ whole genome shotgun (WGS) entry which is preliminary data.</text>
</comment>
<name>A0A445BEN6_ARAHY</name>
<dbReference type="AlphaFoldDB" id="A0A445BEN6"/>
<organism evidence="2 3">
    <name type="scientific">Arachis hypogaea</name>
    <name type="common">Peanut</name>
    <dbReference type="NCBI Taxonomy" id="3818"/>
    <lineage>
        <taxon>Eukaryota</taxon>
        <taxon>Viridiplantae</taxon>
        <taxon>Streptophyta</taxon>
        <taxon>Embryophyta</taxon>
        <taxon>Tracheophyta</taxon>
        <taxon>Spermatophyta</taxon>
        <taxon>Magnoliopsida</taxon>
        <taxon>eudicotyledons</taxon>
        <taxon>Gunneridae</taxon>
        <taxon>Pentapetalae</taxon>
        <taxon>rosids</taxon>
        <taxon>fabids</taxon>
        <taxon>Fabales</taxon>
        <taxon>Fabaceae</taxon>
        <taxon>Papilionoideae</taxon>
        <taxon>50 kb inversion clade</taxon>
        <taxon>dalbergioids sensu lato</taxon>
        <taxon>Dalbergieae</taxon>
        <taxon>Pterocarpus clade</taxon>
        <taxon>Arachis</taxon>
    </lineage>
</organism>
<dbReference type="Proteomes" id="UP000289738">
    <property type="component" value="Chromosome A09"/>
</dbReference>
<gene>
    <name evidence="2" type="ORF">Ahy_A09g042067</name>
</gene>
<keyword evidence="1" id="KW-0812">Transmembrane</keyword>
<keyword evidence="3" id="KW-1185">Reference proteome</keyword>
<evidence type="ECO:0000313" key="2">
    <source>
        <dbReference type="EMBL" id="RYR37137.1"/>
    </source>
</evidence>
<dbReference type="EMBL" id="SDMP01000009">
    <property type="protein sequence ID" value="RYR37137.1"/>
    <property type="molecule type" value="Genomic_DNA"/>
</dbReference>
<proteinExistence type="predicted"/>
<feature type="transmembrane region" description="Helical" evidence="1">
    <location>
        <begin position="42"/>
        <end position="62"/>
    </location>
</feature>
<keyword evidence="1" id="KW-1133">Transmembrane helix</keyword>
<evidence type="ECO:0000313" key="3">
    <source>
        <dbReference type="Proteomes" id="UP000289738"/>
    </source>
</evidence>
<protein>
    <submittedName>
        <fullName evidence="2">Uncharacterized protein</fullName>
    </submittedName>
</protein>
<accession>A0A445BEN6</accession>
<reference evidence="2 3" key="1">
    <citation type="submission" date="2019-01" db="EMBL/GenBank/DDBJ databases">
        <title>Sequencing of cultivated peanut Arachis hypogaea provides insights into genome evolution and oil improvement.</title>
        <authorList>
            <person name="Chen X."/>
        </authorList>
    </citation>
    <scope>NUCLEOTIDE SEQUENCE [LARGE SCALE GENOMIC DNA]</scope>
    <source>
        <strain evidence="3">cv. Fuhuasheng</strain>
        <tissue evidence="2">Leaves</tissue>
    </source>
</reference>
<evidence type="ECO:0000256" key="1">
    <source>
        <dbReference type="SAM" id="Phobius"/>
    </source>
</evidence>
<keyword evidence="1" id="KW-0472">Membrane</keyword>